<keyword evidence="1 4" id="KW-0689">Ribosomal protein</keyword>
<evidence type="ECO:0000256" key="4">
    <source>
        <dbReference type="RuleBase" id="RU368055"/>
    </source>
</evidence>
<comment type="subunit">
    <text evidence="4">Component of the large ribosomal subunit.</text>
</comment>
<comment type="similarity">
    <text evidence="3 4">Belongs to the eukaryotic ribosomal protein eS32 family.</text>
</comment>
<feature type="compositionally biased region" description="Basic residues" evidence="5">
    <location>
        <begin position="1"/>
        <end position="11"/>
    </location>
</feature>
<dbReference type="GO" id="GO:0005840">
    <property type="term" value="C:ribosome"/>
    <property type="evidence" value="ECO:0007669"/>
    <property type="project" value="UniProtKB-KW"/>
</dbReference>
<dbReference type="InterPro" id="IPR007836">
    <property type="entry name" value="Ribosomal_eS32"/>
</dbReference>
<accession>A0A0C2HBE7</accession>
<gene>
    <name evidence="6" type="ORF">ANCDUO_00676</name>
</gene>
<proteinExistence type="inferred from homology"/>
<keyword evidence="2 4" id="KW-0687">Ribonucleoprotein</keyword>
<evidence type="ECO:0000256" key="3">
    <source>
        <dbReference type="ARBA" id="ARBA00043969"/>
    </source>
</evidence>
<evidence type="ECO:0000313" key="6">
    <source>
        <dbReference type="EMBL" id="KIH68974.1"/>
    </source>
</evidence>
<dbReference type="GO" id="GO:0003735">
    <property type="term" value="F:structural constituent of ribosome"/>
    <property type="evidence" value="ECO:0007669"/>
    <property type="project" value="UniProtKB-UniRule"/>
</dbReference>
<protein>
    <recommendedName>
        <fullName evidence="4">60S ribosomal protein L41</fullName>
    </recommendedName>
</protein>
<dbReference type="Pfam" id="PF05162">
    <property type="entry name" value="Ribosomal_L41"/>
    <property type="match status" value="1"/>
</dbReference>
<reference evidence="6 7" key="1">
    <citation type="submission" date="2013-12" db="EMBL/GenBank/DDBJ databases">
        <title>Draft genome of the parsitic nematode Ancylostoma duodenale.</title>
        <authorList>
            <person name="Mitreva M."/>
        </authorList>
    </citation>
    <scope>NUCLEOTIDE SEQUENCE [LARGE SCALE GENOMIC DNA]</scope>
    <source>
        <strain evidence="6 7">Zhejiang</strain>
    </source>
</reference>
<evidence type="ECO:0000256" key="1">
    <source>
        <dbReference type="ARBA" id="ARBA00022980"/>
    </source>
</evidence>
<evidence type="ECO:0000313" key="7">
    <source>
        <dbReference type="Proteomes" id="UP000054047"/>
    </source>
</evidence>
<dbReference type="GO" id="GO:0006412">
    <property type="term" value="P:translation"/>
    <property type="evidence" value="ECO:0007669"/>
    <property type="project" value="InterPro"/>
</dbReference>
<feature type="region of interest" description="Disordered" evidence="5">
    <location>
        <begin position="1"/>
        <end position="21"/>
    </location>
</feature>
<dbReference type="GO" id="GO:1990904">
    <property type="term" value="C:ribonucleoprotein complex"/>
    <property type="evidence" value="ECO:0007669"/>
    <property type="project" value="UniProtKB-KW"/>
</dbReference>
<dbReference type="EMBL" id="KN726246">
    <property type="protein sequence ID" value="KIH68974.1"/>
    <property type="molecule type" value="Genomic_DNA"/>
</dbReference>
<dbReference type="AlphaFoldDB" id="A0A0C2HBE7"/>
<organism evidence="6 7">
    <name type="scientific">Ancylostoma duodenale</name>
    <dbReference type="NCBI Taxonomy" id="51022"/>
    <lineage>
        <taxon>Eukaryota</taxon>
        <taxon>Metazoa</taxon>
        <taxon>Ecdysozoa</taxon>
        <taxon>Nematoda</taxon>
        <taxon>Chromadorea</taxon>
        <taxon>Rhabditida</taxon>
        <taxon>Rhabditina</taxon>
        <taxon>Rhabditomorpha</taxon>
        <taxon>Strongyloidea</taxon>
        <taxon>Ancylostomatidae</taxon>
        <taxon>Ancylostomatinae</taxon>
        <taxon>Ancylostoma</taxon>
    </lineage>
</organism>
<sequence length="79" mass="9426">MVRVSRKKAGKRPAFEPAQRRGVCLSPHATRTTTARSIAARGWRVLRNPTVARYVISMREKWRKKRMRRLKRKRRAQKK</sequence>
<evidence type="ECO:0000256" key="2">
    <source>
        <dbReference type="ARBA" id="ARBA00023274"/>
    </source>
</evidence>
<name>A0A0C2HBE7_9BILA</name>
<dbReference type="Proteomes" id="UP000054047">
    <property type="component" value="Unassembled WGS sequence"/>
</dbReference>
<keyword evidence="7" id="KW-1185">Reference proteome</keyword>
<evidence type="ECO:0000256" key="5">
    <source>
        <dbReference type="SAM" id="MobiDB-lite"/>
    </source>
</evidence>